<reference evidence="2" key="1">
    <citation type="journal article" date="2023" name="Int. J. Syst. Evol. Microbiol.">
        <title>Mesoterricola silvestris gen. nov., sp. nov., Mesoterricola sediminis sp. nov., Geothrix oryzae sp. nov., Geothrix edaphica sp. nov., Geothrix rubra sp. nov., and Geothrix limicola sp. nov., six novel members of Acidobacteriota isolated from soils.</title>
        <authorList>
            <person name="Itoh H."/>
            <person name="Sugisawa Y."/>
            <person name="Mise K."/>
            <person name="Xu Z."/>
            <person name="Kuniyasu M."/>
            <person name="Ushijima N."/>
            <person name="Kawano K."/>
            <person name="Kobayashi E."/>
            <person name="Shiratori Y."/>
            <person name="Masuda Y."/>
            <person name="Senoo K."/>
        </authorList>
    </citation>
    <scope>NUCLEOTIDE SEQUENCE</scope>
    <source>
        <strain evidence="2">W786</strain>
    </source>
</reference>
<dbReference type="InterPro" id="IPR007069">
    <property type="entry name" value="Transposase_32"/>
</dbReference>
<accession>A0AA48H2B7</accession>
<evidence type="ECO:0000313" key="3">
    <source>
        <dbReference type="Proteomes" id="UP001228113"/>
    </source>
</evidence>
<dbReference type="GO" id="GO:0003677">
    <property type="term" value="F:DNA binding"/>
    <property type="evidence" value="ECO:0007669"/>
    <property type="project" value="InterPro"/>
</dbReference>
<protein>
    <recommendedName>
        <fullName evidence="1">Transposase IS801/IS1294 domain-containing protein</fullName>
    </recommendedName>
</protein>
<gene>
    <name evidence="2" type="ORF">METESE_11440</name>
</gene>
<dbReference type="PANTHER" id="PTHR37023:SF1">
    <property type="entry name" value="ISSOD25 TRANSPOSASE TNPA_ISSOD25"/>
    <property type="match status" value="1"/>
</dbReference>
<dbReference type="Pfam" id="PF04986">
    <property type="entry name" value="Y2_Tnp"/>
    <property type="match status" value="1"/>
</dbReference>
<dbReference type="GO" id="GO:0006313">
    <property type="term" value="P:DNA transposition"/>
    <property type="evidence" value="ECO:0007669"/>
    <property type="project" value="InterPro"/>
</dbReference>
<dbReference type="GO" id="GO:0004803">
    <property type="term" value="F:transposase activity"/>
    <property type="evidence" value="ECO:0007669"/>
    <property type="project" value="InterPro"/>
</dbReference>
<dbReference type="PANTHER" id="PTHR37023">
    <property type="entry name" value="TRANSPOSASE"/>
    <property type="match status" value="1"/>
</dbReference>
<feature type="domain" description="Transposase IS801/IS1294" evidence="1">
    <location>
        <begin position="45"/>
        <end position="215"/>
    </location>
</feature>
<evidence type="ECO:0000259" key="1">
    <source>
        <dbReference type="Pfam" id="PF04986"/>
    </source>
</evidence>
<dbReference type="KEGG" id="msea:METESE_11440"/>
<proteinExistence type="predicted"/>
<keyword evidence="3" id="KW-1185">Reference proteome</keyword>
<dbReference type="EMBL" id="AP027081">
    <property type="protein sequence ID" value="BDU76186.1"/>
    <property type="molecule type" value="Genomic_DNA"/>
</dbReference>
<name>A0AA48H2B7_9BACT</name>
<dbReference type="RefSeq" id="WP_394365883.1">
    <property type="nucleotide sequence ID" value="NZ_AP027081.1"/>
</dbReference>
<dbReference type="Proteomes" id="UP001228113">
    <property type="component" value="Chromosome"/>
</dbReference>
<evidence type="ECO:0000313" key="2">
    <source>
        <dbReference type="EMBL" id="BDU76186.1"/>
    </source>
</evidence>
<dbReference type="AlphaFoldDB" id="A0AA48H2B7"/>
<organism evidence="2 3">
    <name type="scientific">Mesoterricola sediminis</name>
    <dbReference type="NCBI Taxonomy" id="2927980"/>
    <lineage>
        <taxon>Bacteria</taxon>
        <taxon>Pseudomonadati</taxon>
        <taxon>Acidobacteriota</taxon>
        <taxon>Holophagae</taxon>
        <taxon>Holophagales</taxon>
        <taxon>Holophagaceae</taxon>
        <taxon>Mesoterricola</taxon>
    </lineage>
</organism>
<sequence length="278" mass="31065">MVFTLPAELRSLARLHPAVVYQAMLRAVADTLLELGRTRKGLTFGLTLILHTWTRELAFHPHVHVLVSAGGLGLDGSSFIRLKHRYLFPLKMLGDVFRGKVLAALGAARDSGKFPERTEAAYAQLIAQVKEKRWIAYVKRPFRKSAHVLQYLGRYTHRVGIANSRLMDVTNDQVTFRTKFGRTASLEPVAFLHRLVQHVLPQGFRKIRHAGLYASAKPGGPLDQARQALGETTLPPSPPPETWLEQQMRACPVCGGMVRRVRLEPTAPRAPPMDEAQC</sequence>